<dbReference type="Pfam" id="PF05834">
    <property type="entry name" value="Lycopene_cycl"/>
    <property type="match status" value="1"/>
</dbReference>
<reference evidence="2" key="1">
    <citation type="submission" date="2019-06" db="EMBL/GenBank/DDBJ databases">
        <title>Gordonia isolated from sludge of a wastewater treatment plant.</title>
        <authorList>
            <person name="Tamura T."/>
            <person name="Aoyama K."/>
            <person name="Kang Y."/>
            <person name="Saito S."/>
            <person name="Akiyama N."/>
            <person name="Yazawa K."/>
            <person name="Gonoi T."/>
            <person name="Mikami Y."/>
        </authorList>
    </citation>
    <scope>NUCLEOTIDE SEQUENCE [LARGE SCALE GENOMIC DNA]</scope>
    <source>
        <strain evidence="2">NBRC 107697</strain>
    </source>
</reference>
<proteinExistence type="predicted"/>
<evidence type="ECO:0000313" key="2">
    <source>
        <dbReference type="Proteomes" id="UP000444980"/>
    </source>
</evidence>
<comment type="caution">
    <text evidence="1">The sequence shown here is derived from an EMBL/GenBank/DDBJ whole genome shotgun (WGS) entry which is preliminary data.</text>
</comment>
<dbReference type="RefSeq" id="WP_161927086.1">
    <property type="nucleotide sequence ID" value="NZ_BJOU01000001.1"/>
</dbReference>
<organism evidence="1 2">
    <name type="scientific">Gordonia crocea</name>
    <dbReference type="NCBI Taxonomy" id="589162"/>
    <lineage>
        <taxon>Bacteria</taxon>
        <taxon>Bacillati</taxon>
        <taxon>Actinomycetota</taxon>
        <taxon>Actinomycetes</taxon>
        <taxon>Mycobacteriales</taxon>
        <taxon>Gordoniaceae</taxon>
        <taxon>Gordonia</taxon>
    </lineage>
</organism>
<name>A0A7I9UY47_9ACTN</name>
<dbReference type="PANTHER" id="PTHR39757">
    <property type="match status" value="1"/>
</dbReference>
<evidence type="ECO:0000313" key="1">
    <source>
        <dbReference type="EMBL" id="GED97806.1"/>
    </source>
</evidence>
<dbReference type="InterPro" id="IPR036188">
    <property type="entry name" value="FAD/NAD-bd_sf"/>
</dbReference>
<protein>
    <submittedName>
        <fullName evidence="1">Putative carotenoid cyclase</fullName>
    </submittedName>
</protein>
<dbReference type="OrthoDB" id="537501at2"/>
<sequence length="398" mass="42053">MSPTPRDTGLDLVVVGAGPAGTALAHRGAVAGLSVALVDPQPHRPWSQTFGAFVDELPDWLPRSCRASTSDTVVVYTPVRRALPRPYTVLDNAALRDALGLAGVRIVTGTAADFRADGVRTDTGTVLSGRVVVDATGARRRSREHRGAAAGALPRQRAYGVIGRLDGPAETVLMDWRPASPGAPAPPTFGYRVPLGRGRFLVEETFLAGTPPTVELLAQRWAQRGTPAGWVRGDDAESGTAERVEVVDFPLVTGGPAPWREDGQPLAFGAAGGLMHPATGYSIAASLGCADTVVDAVVRRADPRAALWPRRARAVAALREAGLAALTGLEPDRLTAFFDAFFSLGADDQRAYLSSRDDLGGVLRAMRATFGALDWSMRRRIAAGAGAALMEQIRRSPR</sequence>
<dbReference type="Gene3D" id="3.50.50.60">
    <property type="entry name" value="FAD/NAD(P)-binding domain"/>
    <property type="match status" value="1"/>
</dbReference>
<dbReference type="EMBL" id="BJOU01000001">
    <property type="protein sequence ID" value="GED97806.1"/>
    <property type="molecule type" value="Genomic_DNA"/>
</dbReference>
<keyword evidence="2" id="KW-1185">Reference proteome</keyword>
<dbReference type="Proteomes" id="UP000444980">
    <property type="component" value="Unassembled WGS sequence"/>
</dbReference>
<dbReference type="PANTHER" id="PTHR39757:SF5">
    <property type="entry name" value="OS02G0190600 PROTEIN"/>
    <property type="match status" value="1"/>
</dbReference>
<gene>
    <name evidence="1" type="ORF">nbrc107697_18450</name>
</gene>
<dbReference type="AlphaFoldDB" id="A0A7I9UY47"/>
<dbReference type="PRINTS" id="PR00411">
    <property type="entry name" value="PNDRDTASEI"/>
</dbReference>
<accession>A0A7I9UY47</accession>
<dbReference type="SUPFAM" id="SSF51905">
    <property type="entry name" value="FAD/NAD(P)-binding domain"/>
    <property type="match status" value="1"/>
</dbReference>